<dbReference type="Proteomes" id="UP000316079">
    <property type="component" value="Unassembled WGS sequence"/>
</dbReference>
<dbReference type="AlphaFoldDB" id="A0A553QKW4"/>
<reference evidence="1 2" key="1">
    <citation type="journal article" date="2019" name="Sci. Data">
        <title>Hybrid genome assembly and annotation of Danionella translucida.</title>
        <authorList>
            <person name="Kadobianskyi M."/>
            <person name="Schulze L."/>
            <person name="Schuelke M."/>
            <person name="Judkewitz B."/>
        </authorList>
    </citation>
    <scope>NUCLEOTIDE SEQUENCE [LARGE SCALE GENOMIC DNA]</scope>
    <source>
        <strain evidence="1 2">Bolton</strain>
    </source>
</reference>
<organism evidence="1 2">
    <name type="scientific">Danionella cerebrum</name>
    <dbReference type="NCBI Taxonomy" id="2873325"/>
    <lineage>
        <taxon>Eukaryota</taxon>
        <taxon>Metazoa</taxon>
        <taxon>Chordata</taxon>
        <taxon>Craniata</taxon>
        <taxon>Vertebrata</taxon>
        <taxon>Euteleostomi</taxon>
        <taxon>Actinopterygii</taxon>
        <taxon>Neopterygii</taxon>
        <taxon>Teleostei</taxon>
        <taxon>Ostariophysi</taxon>
        <taxon>Cypriniformes</taxon>
        <taxon>Danionidae</taxon>
        <taxon>Danioninae</taxon>
        <taxon>Danionella</taxon>
    </lineage>
</organism>
<gene>
    <name evidence="1" type="ORF">DNTS_003693</name>
</gene>
<keyword evidence="2" id="KW-1185">Reference proteome</keyword>
<evidence type="ECO:0000313" key="1">
    <source>
        <dbReference type="EMBL" id="TRY90624.1"/>
    </source>
</evidence>
<accession>A0A553QKW4</accession>
<dbReference type="EMBL" id="SRMA01025833">
    <property type="protein sequence ID" value="TRY90624.1"/>
    <property type="molecule type" value="Genomic_DNA"/>
</dbReference>
<comment type="caution">
    <text evidence="1">The sequence shown here is derived from an EMBL/GenBank/DDBJ whole genome shotgun (WGS) entry which is preliminary data.</text>
</comment>
<dbReference type="OrthoDB" id="8665603at2759"/>
<proteinExistence type="predicted"/>
<protein>
    <submittedName>
        <fullName evidence="1">Uncharacterized protein</fullName>
    </submittedName>
</protein>
<name>A0A553QKW4_9TELE</name>
<evidence type="ECO:0000313" key="2">
    <source>
        <dbReference type="Proteomes" id="UP000316079"/>
    </source>
</evidence>
<sequence>MEQNRNEDNEQILEDCNEKCKEYLTSLFDESTAEYFLCSSSSLKQSPSWFSQIKDDMKDQVSAVALWDALRHRSVQILKESNAEQSVESINEISRRGVDWRSLLKQDHKKHLSRVKFMFHCAQRNQASSAFLLQQNPPIGYSSNKD</sequence>